<gene>
    <name evidence="2" type="ORF">GN331_14475</name>
</gene>
<dbReference type="InterPro" id="IPR045500">
    <property type="entry name" value="DUF6491"/>
</dbReference>
<organism evidence="2 3">
    <name type="scientific">Noviluteimonas gilva</name>
    <dbReference type="NCBI Taxonomy" id="2682097"/>
    <lineage>
        <taxon>Bacteria</taxon>
        <taxon>Pseudomonadati</taxon>
        <taxon>Pseudomonadota</taxon>
        <taxon>Gammaproteobacteria</taxon>
        <taxon>Lysobacterales</taxon>
        <taxon>Lysobacteraceae</taxon>
        <taxon>Noviluteimonas</taxon>
    </lineage>
</organism>
<evidence type="ECO:0000256" key="1">
    <source>
        <dbReference type="SAM" id="SignalP"/>
    </source>
</evidence>
<keyword evidence="3" id="KW-1185">Reference proteome</keyword>
<dbReference type="PROSITE" id="PS51257">
    <property type="entry name" value="PROKAR_LIPOPROTEIN"/>
    <property type="match status" value="1"/>
</dbReference>
<dbReference type="RefSeq" id="WP_156643011.1">
    <property type="nucleotide sequence ID" value="NZ_WOXT01000005.1"/>
</dbReference>
<evidence type="ECO:0000313" key="3">
    <source>
        <dbReference type="Proteomes" id="UP000479692"/>
    </source>
</evidence>
<comment type="caution">
    <text evidence="2">The sequence shown here is derived from an EMBL/GenBank/DDBJ whole genome shotgun (WGS) entry which is preliminary data.</text>
</comment>
<feature type="signal peptide" evidence="1">
    <location>
        <begin position="1"/>
        <end position="19"/>
    </location>
</feature>
<name>A0A7C9I748_9GAMM</name>
<dbReference type="Pfam" id="PF20101">
    <property type="entry name" value="DUF6491"/>
    <property type="match status" value="1"/>
</dbReference>
<keyword evidence="1" id="KW-0732">Signal</keyword>
<reference evidence="2 3" key="1">
    <citation type="submission" date="2019-12" db="EMBL/GenBank/DDBJ databases">
        <authorList>
            <person name="Xu J."/>
        </authorList>
    </citation>
    <scope>NUCLEOTIDE SEQUENCE [LARGE SCALE GENOMIC DNA]</scope>
    <source>
        <strain evidence="2 3">HX-5-24</strain>
    </source>
</reference>
<dbReference type="EMBL" id="WOXT01000005">
    <property type="protein sequence ID" value="MUV15409.1"/>
    <property type="molecule type" value="Genomic_DNA"/>
</dbReference>
<accession>A0A7C9I748</accession>
<feature type="chain" id="PRO_5028850343" description="Lipoprotein" evidence="1">
    <location>
        <begin position="20"/>
        <end position="140"/>
    </location>
</feature>
<dbReference type="AlphaFoldDB" id="A0A7C9I748"/>
<dbReference type="Proteomes" id="UP000479692">
    <property type="component" value="Unassembled WGS sequence"/>
</dbReference>
<evidence type="ECO:0000313" key="2">
    <source>
        <dbReference type="EMBL" id="MUV15409.1"/>
    </source>
</evidence>
<sequence length="140" mass="15267">MKGQLLSAIAAVSATLALAACSSGMTRAERLSLYEASAGEPVARINFFSPQSWEEIDKNHIAVTMRPTETYLMRLSGPCLDYDNGAAGMLITTQTGSWVQAKFDRVSFGSNFTCRIEEIRPLDVEALRTGRKAFDGQKAI</sequence>
<proteinExistence type="predicted"/>
<evidence type="ECO:0008006" key="4">
    <source>
        <dbReference type="Google" id="ProtNLM"/>
    </source>
</evidence>
<protein>
    <recommendedName>
        <fullName evidence="4">Lipoprotein</fullName>
    </recommendedName>
</protein>